<comment type="caution">
    <text evidence="2">The sequence shown here is derived from an EMBL/GenBank/DDBJ whole genome shotgun (WGS) entry which is preliminary data.</text>
</comment>
<name>A0A0V0QFS6_PSEPJ</name>
<dbReference type="EMBL" id="LDAU01000179">
    <property type="protein sequence ID" value="KRX01057.1"/>
    <property type="molecule type" value="Genomic_DNA"/>
</dbReference>
<evidence type="ECO:0000313" key="3">
    <source>
        <dbReference type="Proteomes" id="UP000054937"/>
    </source>
</evidence>
<feature type="coiled-coil region" evidence="1">
    <location>
        <begin position="98"/>
        <end position="132"/>
    </location>
</feature>
<dbReference type="AlphaFoldDB" id="A0A0V0QFS6"/>
<dbReference type="Proteomes" id="UP000054937">
    <property type="component" value="Unassembled WGS sequence"/>
</dbReference>
<keyword evidence="1" id="KW-0175">Coiled coil</keyword>
<sequence length="171" mass="20271">MKGTCIVGRQKTIQEIDGLENELKTLKEQLLIINKKESQKHQELQSIENQLRHTHKQTEDFDQNQEYVLPENIHNQKQKLIRDAQSIEELLNAHNTIKNVVIKKLNQAEQKIALLKEQKKQQLANIEQNQNDQKFYQQNLDQTQLLNKHKFVDENKYALEKILPIIFENLI</sequence>
<evidence type="ECO:0000256" key="1">
    <source>
        <dbReference type="SAM" id="Coils"/>
    </source>
</evidence>
<protein>
    <submittedName>
        <fullName evidence="2">Uncharacterized protein</fullName>
    </submittedName>
</protein>
<gene>
    <name evidence="2" type="ORF">PPERSA_00805</name>
</gene>
<evidence type="ECO:0000313" key="2">
    <source>
        <dbReference type="EMBL" id="KRX01057.1"/>
    </source>
</evidence>
<accession>A0A0V0QFS6</accession>
<keyword evidence="3" id="KW-1185">Reference proteome</keyword>
<dbReference type="InParanoid" id="A0A0V0QFS6"/>
<feature type="coiled-coil region" evidence="1">
    <location>
        <begin position="9"/>
        <end position="36"/>
    </location>
</feature>
<organism evidence="2 3">
    <name type="scientific">Pseudocohnilembus persalinus</name>
    <name type="common">Ciliate</name>
    <dbReference type="NCBI Taxonomy" id="266149"/>
    <lineage>
        <taxon>Eukaryota</taxon>
        <taxon>Sar</taxon>
        <taxon>Alveolata</taxon>
        <taxon>Ciliophora</taxon>
        <taxon>Intramacronucleata</taxon>
        <taxon>Oligohymenophorea</taxon>
        <taxon>Scuticociliatia</taxon>
        <taxon>Philasterida</taxon>
        <taxon>Pseudocohnilembidae</taxon>
        <taxon>Pseudocohnilembus</taxon>
    </lineage>
</organism>
<reference evidence="2 3" key="1">
    <citation type="journal article" date="2015" name="Sci. Rep.">
        <title>Genome of the facultative scuticociliatosis pathogen Pseudocohnilembus persalinus provides insight into its virulence through horizontal gene transfer.</title>
        <authorList>
            <person name="Xiong J."/>
            <person name="Wang G."/>
            <person name="Cheng J."/>
            <person name="Tian M."/>
            <person name="Pan X."/>
            <person name="Warren A."/>
            <person name="Jiang C."/>
            <person name="Yuan D."/>
            <person name="Miao W."/>
        </authorList>
    </citation>
    <scope>NUCLEOTIDE SEQUENCE [LARGE SCALE GENOMIC DNA]</scope>
    <source>
        <strain evidence="2">36N120E</strain>
    </source>
</reference>
<proteinExistence type="predicted"/>